<keyword evidence="1" id="KW-0472">Membrane</keyword>
<keyword evidence="3" id="KW-1185">Reference proteome</keyword>
<reference evidence="3" key="1">
    <citation type="journal article" date="2015" name="Genome Announc.">
        <title>Draft Genome Sequence of an Anaerobic Ammonium-Oxidizing Bacterium, "Candidatus Brocadia sinica".</title>
        <authorList>
            <person name="Oshiki M."/>
            <person name="Shinyako-Hata K."/>
            <person name="Satoh H."/>
            <person name="Okabe S."/>
        </authorList>
    </citation>
    <scope>NUCLEOTIDE SEQUENCE [LARGE SCALE GENOMIC DNA]</scope>
    <source>
        <strain evidence="3">JPN1</strain>
    </source>
</reference>
<keyword evidence="1" id="KW-1133">Transmembrane helix</keyword>
<dbReference type="Proteomes" id="UP000032309">
    <property type="component" value="Unassembled WGS sequence"/>
</dbReference>
<protein>
    <submittedName>
        <fullName evidence="2">Uncharacterized protein</fullName>
    </submittedName>
</protein>
<evidence type="ECO:0000313" key="3">
    <source>
        <dbReference type="Proteomes" id="UP000032309"/>
    </source>
</evidence>
<proteinExistence type="predicted"/>
<evidence type="ECO:0000256" key="1">
    <source>
        <dbReference type="SAM" id="Phobius"/>
    </source>
</evidence>
<feature type="transmembrane region" description="Helical" evidence="1">
    <location>
        <begin position="21"/>
        <end position="42"/>
    </location>
</feature>
<sequence>MIVVTGWKENLTVVGCFRTRYYTFVFFAFLWFNIHKIAMNIFTFSGGK</sequence>
<accession>A0ABQ0JWT2</accession>
<gene>
    <name evidence="2" type="ORF">BROSI_A1751</name>
</gene>
<evidence type="ECO:0000313" key="2">
    <source>
        <dbReference type="EMBL" id="GAN33234.1"/>
    </source>
</evidence>
<organism evidence="2 3">
    <name type="scientific">Candidatus Brocadia sinica JPN1</name>
    <dbReference type="NCBI Taxonomy" id="1197129"/>
    <lineage>
        <taxon>Bacteria</taxon>
        <taxon>Pseudomonadati</taxon>
        <taxon>Planctomycetota</taxon>
        <taxon>Candidatus Brocadiia</taxon>
        <taxon>Candidatus Brocadiales</taxon>
        <taxon>Candidatus Brocadiaceae</taxon>
        <taxon>Candidatus Brocadia</taxon>
    </lineage>
</organism>
<keyword evidence="1" id="KW-0812">Transmembrane</keyword>
<dbReference type="EMBL" id="BAFN01000001">
    <property type="protein sequence ID" value="GAN33234.1"/>
    <property type="molecule type" value="Genomic_DNA"/>
</dbReference>
<name>A0ABQ0JWT2_9BACT</name>
<comment type="caution">
    <text evidence="2">The sequence shown here is derived from an EMBL/GenBank/DDBJ whole genome shotgun (WGS) entry which is preliminary data.</text>
</comment>